<dbReference type="InterPro" id="IPR041664">
    <property type="entry name" value="AAA_16"/>
</dbReference>
<dbReference type="SMART" id="SM00382">
    <property type="entry name" value="AAA"/>
    <property type="match status" value="1"/>
</dbReference>
<dbReference type="EMBL" id="CP028858">
    <property type="protein sequence ID" value="AWB28197.1"/>
    <property type="molecule type" value="Genomic_DNA"/>
</dbReference>
<keyword evidence="6" id="KW-1185">Reference proteome</keyword>
<keyword evidence="3" id="KW-0067">ATP-binding</keyword>
<dbReference type="Pfam" id="PF22703">
    <property type="entry name" value="Cdc6_lid"/>
    <property type="match status" value="1"/>
</dbReference>
<dbReference type="InterPro" id="IPR050311">
    <property type="entry name" value="ORC1/CDC6"/>
</dbReference>
<keyword evidence="2" id="KW-0547">Nucleotide-binding</keyword>
<dbReference type="GO" id="GO:0005524">
    <property type="term" value="F:ATP binding"/>
    <property type="evidence" value="ECO:0007669"/>
    <property type="project" value="UniProtKB-KW"/>
</dbReference>
<dbReference type="Proteomes" id="UP000244727">
    <property type="component" value="Chromosome"/>
</dbReference>
<name>A0A2R4X326_9EURY</name>
<dbReference type="InterPro" id="IPR055237">
    <property type="entry name" value="Cdc6_lid"/>
</dbReference>
<protein>
    <submittedName>
        <fullName evidence="5">AAA family ATPase</fullName>
    </submittedName>
</protein>
<dbReference type="GO" id="GO:0006260">
    <property type="term" value="P:DNA replication"/>
    <property type="evidence" value="ECO:0007669"/>
    <property type="project" value="UniProtKB-KW"/>
</dbReference>
<organism evidence="5 6">
    <name type="scientific">Halococcoides cellulosivorans</name>
    <dbReference type="NCBI Taxonomy" id="1679096"/>
    <lineage>
        <taxon>Archaea</taxon>
        <taxon>Methanobacteriati</taxon>
        <taxon>Methanobacteriota</taxon>
        <taxon>Stenosarchaea group</taxon>
        <taxon>Halobacteria</taxon>
        <taxon>Halobacteriales</taxon>
        <taxon>Haloarculaceae</taxon>
        <taxon>Halococcoides</taxon>
    </lineage>
</organism>
<dbReference type="Gene3D" id="3.40.50.300">
    <property type="entry name" value="P-loop containing nucleotide triphosphate hydrolases"/>
    <property type="match status" value="1"/>
</dbReference>
<proteinExistence type="predicted"/>
<evidence type="ECO:0000313" key="5">
    <source>
        <dbReference type="EMBL" id="AWB28197.1"/>
    </source>
</evidence>
<dbReference type="Gene3D" id="1.10.8.60">
    <property type="match status" value="1"/>
</dbReference>
<evidence type="ECO:0000256" key="3">
    <source>
        <dbReference type="ARBA" id="ARBA00022840"/>
    </source>
</evidence>
<keyword evidence="1" id="KW-0235">DNA replication</keyword>
<dbReference type="AlphaFoldDB" id="A0A2R4X326"/>
<dbReference type="InterPro" id="IPR027417">
    <property type="entry name" value="P-loop_NTPase"/>
</dbReference>
<accession>A0A2R4X326</accession>
<reference evidence="5 6" key="1">
    <citation type="submission" date="2018-04" db="EMBL/GenBank/DDBJ databases">
        <title>Halococcoides cellulosivorans gen. nov., sp. nov., an extremely halophilic cellulose-utilizing haloarchaeon from hypersaline lakes.</title>
        <authorList>
            <person name="Sorokin D.Y."/>
            <person name="Toshchakov S.V."/>
            <person name="Samarov N.I."/>
            <person name="Korzhenkov A."/>
            <person name="Kublanov I.V."/>
        </authorList>
    </citation>
    <scope>NUCLEOTIDE SEQUENCE [LARGE SCALE GENOMIC DNA]</scope>
    <source>
        <strain evidence="5 6">HArcel1</strain>
    </source>
</reference>
<dbReference type="PANTHER" id="PTHR10763:SF22">
    <property type="entry name" value="ORC1-TYPE DNA REPLICATION PROTEIN"/>
    <property type="match status" value="1"/>
</dbReference>
<dbReference type="KEGG" id="harc:HARCEL1_11020"/>
<evidence type="ECO:0000256" key="2">
    <source>
        <dbReference type="ARBA" id="ARBA00022741"/>
    </source>
</evidence>
<evidence type="ECO:0000256" key="1">
    <source>
        <dbReference type="ARBA" id="ARBA00022705"/>
    </source>
</evidence>
<dbReference type="Pfam" id="PF13191">
    <property type="entry name" value="AAA_16"/>
    <property type="match status" value="1"/>
</dbReference>
<dbReference type="InterPro" id="IPR003593">
    <property type="entry name" value="AAA+_ATPase"/>
</dbReference>
<evidence type="ECO:0000313" key="6">
    <source>
        <dbReference type="Proteomes" id="UP000244727"/>
    </source>
</evidence>
<gene>
    <name evidence="5" type="ORF">HARCEL1_11020</name>
</gene>
<feature type="domain" description="AAA+ ATPase" evidence="4">
    <location>
        <begin position="39"/>
        <end position="184"/>
    </location>
</feature>
<dbReference type="PANTHER" id="PTHR10763">
    <property type="entry name" value="CELL DIVISION CONTROL PROTEIN 6-RELATED"/>
    <property type="match status" value="1"/>
</dbReference>
<dbReference type="RefSeq" id="WP_108383501.1">
    <property type="nucleotide sequence ID" value="NZ_CP028858.1"/>
</dbReference>
<sequence>MITDARVLTAQFVPRDVEHRHEEIDRLSTALDPLLDDQPGENASLFGPTGAGKTCVARYTLRQLREQLPGLDAQYVNCWRDGSPFAVRRRLLDAVGDTTDVHRQSTAIDALRERFRGALDGPFVAVLDEVDQLSSTDLLYDLNATPEVTLVLIANREAELFADLDDRLDSRLRGGVTVNFDRYGVDELGAILASRAERGLDPGAIDERGLRTIADRAGGDARVAIDALRAAARAAERRGGDRIADRDLADAVPTARSTIRERRLETLGEHQRAVYAAIREAGEIAPGPLYDAYSARVAEPRSRRMMRNYCAKLDQYGLIRAEGETRDRRYSVVEV</sequence>
<dbReference type="SUPFAM" id="SSF52540">
    <property type="entry name" value="P-loop containing nucleoside triphosphate hydrolases"/>
    <property type="match status" value="1"/>
</dbReference>
<dbReference type="GeneID" id="36513045"/>
<evidence type="ECO:0000259" key="4">
    <source>
        <dbReference type="SMART" id="SM00382"/>
    </source>
</evidence>